<dbReference type="Proteomes" id="UP000004095">
    <property type="component" value="Unassembled WGS sequence"/>
</dbReference>
<name>A1ZLQ5_MICM2</name>
<comment type="caution">
    <text evidence="1">The sequence shown here is derived from an EMBL/GenBank/DDBJ whole genome shotgun (WGS) entry which is preliminary data.</text>
</comment>
<evidence type="ECO:0000313" key="1">
    <source>
        <dbReference type="EMBL" id="EAY28809.1"/>
    </source>
</evidence>
<gene>
    <name evidence="1" type="ORF">M23134_07907</name>
</gene>
<accession>A1ZLQ5</accession>
<evidence type="ECO:0000313" key="2">
    <source>
        <dbReference type="Proteomes" id="UP000004095"/>
    </source>
</evidence>
<protein>
    <submittedName>
        <fullName evidence="1">Uncharacterized protein</fullName>
    </submittedName>
</protein>
<dbReference type="AlphaFoldDB" id="A1ZLQ5"/>
<sequence length="48" mass="5958">MKKYEYIKLKLRFLVFKHNHFHKSNLVVDIEGFYQKLCEIQTIILFLK</sequence>
<proteinExistence type="predicted"/>
<reference evidence="1 2" key="1">
    <citation type="submission" date="2007-01" db="EMBL/GenBank/DDBJ databases">
        <authorList>
            <person name="Haygood M."/>
            <person name="Podell S."/>
            <person name="Anderson C."/>
            <person name="Hopkinson B."/>
            <person name="Roe K."/>
            <person name="Barbeau K."/>
            <person name="Gaasterland T."/>
            <person name="Ferriera S."/>
            <person name="Johnson J."/>
            <person name="Kravitz S."/>
            <person name="Beeson K."/>
            <person name="Sutton G."/>
            <person name="Rogers Y.-H."/>
            <person name="Friedman R."/>
            <person name="Frazier M."/>
            <person name="Venter J.C."/>
        </authorList>
    </citation>
    <scope>NUCLEOTIDE SEQUENCE [LARGE SCALE GENOMIC DNA]</scope>
    <source>
        <strain evidence="1 2">ATCC 23134</strain>
    </source>
</reference>
<organism evidence="1 2">
    <name type="scientific">Microscilla marina ATCC 23134</name>
    <dbReference type="NCBI Taxonomy" id="313606"/>
    <lineage>
        <taxon>Bacteria</taxon>
        <taxon>Pseudomonadati</taxon>
        <taxon>Bacteroidota</taxon>
        <taxon>Cytophagia</taxon>
        <taxon>Cytophagales</taxon>
        <taxon>Microscillaceae</taxon>
        <taxon>Microscilla</taxon>
    </lineage>
</organism>
<dbReference type="EMBL" id="AAWS01000014">
    <property type="protein sequence ID" value="EAY28809.1"/>
    <property type="molecule type" value="Genomic_DNA"/>
</dbReference>
<keyword evidence="2" id="KW-1185">Reference proteome</keyword>